<gene>
    <name evidence="1" type="ORF">JOE69_002093</name>
</gene>
<evidence type="ECO:0000313" key="1">
    <source>
        <dbReference type="EMBL" id="MDR6269855.1"/>
    </source>
</evidence>
<dbReference type="EMBL" id="JAVDQF010000001">
    <property type="protein sequence ID" value="MDR6269855.1"/>
    <property type="molecule type" value="Genomic_DNA"/>
</dbReference>
<evidence type="ECO:0000313" key="2">
    <source>
        <dbReference type="Proteomes" id="UP001185069"/>
    </source>
</evidence>
<dbReference type="Proteomes" id="UP001185069">
    <property type="component" value="Unassembled WGS sequence"/>
</dbReference>
<dbReference type="PANTHER" id="PTHR11941">
    <property type="entry name" value="ENOYL-COA HYDRATASE-RELATED"/>
    <property type="match status" value="1"/>
</dbReference>
<organism evidence="1 2">
    <name type="scientific">Arthrobacter russicus</name>
    <dbReference type="NCBI Taxonomy" id="172040"/>
    <lineage>
        <taxon>Bacteria</taxon>
        <taxon>Bacillati</taxon>
        <taxon>Actinomycetota</taxon>
        <taxon>Actinomycetes</taxon>
        <taxon>Micrococcales</taxon>
        <taxon>Micrococcaceae</taxon>
        <taxon>Arthrobacter</taxon>
    </lineage>
</organism>
<proteinExistence type="predicted"/>
<keyword evidence="2" id="KW-1185">Reference proteome</keyword>
<name>A0ABU1JBR4_9MICC</name>
<dbReference type="RefSeq" id="WP_309798506.1">
    <property type="nucleotide sequence ID" value="NZ_BAAAHY010000005.1"/>
</dbReference>
<dbReference type="CDD" id="cd06558">
    <property type="entry name" value="crotonase-like"/>
    <property type="match status" value="1"/>
</dbReference>
<dbReference type="Gene3D" id="3.90.226.10">
    <property type="entry name" value="2-enoyl-CoA Hydratase, Chain A, domain 1"/>
    <property type="match status" value="1"/>
</dbReference>
<protein>
    <submittedName>
        <fullName evidence="1">Enoyl-CoA hydratase/carnithine racemase</fullName>
    </submittedName>
</protein>
<dbReference type="InterPro" id="IPR001753">
    <property type="entry name" value="Enoyl-CoA_hydra/iso"/>
</dbReference>
<sequence>MNLDQYSTFGVTVADRVAEVVFDNPPVNVISAVMMRELADLMKILDDDSRVRVVVFSSENPEFFLAHVDMHILDEADVLRELTDKAAPKGLNAFQALGELLRTHRLVSIVKLAGKARGGGAEFVAAADMAFAARETAGIGQIESLMGIVPSGGGMQYLLERVGRNRALEVILTGDLFDADTAAAYGWINRSVPAAELDGFVDRVASVIAQLPDGVAEAAKSVLSPKDLSTGYAREETEWSALIAGPCALPLMNAALARGAQTLEGERNLETLLRSLNV</sequence>
<dbReference type="SUPFAM" id="SSF52096">
    <property type="entry name" value="ClpP/crotonase"/>
    <property type="match status" value="1"/>
</dbReference>
<dbReference type="PANTHER" id="PTHR11941:SF54">
    <property type="entry name" value="ENOYL-COA HYDRATASE, MITOCHONDRIAL"/>
    <property type="match status" value="1"/>
</dbReference>
<dbReference type="Pfam" id="PF00378">
    <property type="entry name" value="ECH_1"/>
    <property type="match status" value="1"/>
</dbReference>
<reference evidence="1 2" key="1">
    <citation type="submission" date="2023-07" db="EMBL/GenBank/DDBJ databases">
        <title>Sequencing the genomes of 1000 actinobacteria strains.</title>
        <authorList>
            <person name="Klenk H.-P."/>
        </authorList>
    </citation>
    <scope>NUCLEOTIDE SEQUENCE [LARGE SCALE GENOMIC DNA]</scope>
    <source>
        <strain evidence="1 2">DSM 14555</strain>
    </source>
</reference>
<dbReference type="InterPro" id="IPR029045">
    <property type="entry name" value="ClpP/crotonase-like_dom_sf"/>
</dbReference>
<accession>A0ABU1JBR4</accession>
<comment type="caution">
    <text evidence="1">The sequence shown here is derived from an EMBL/GenBank/DDBJ whole genome shotgun (WGS) entry which is preliminary data.</text>
</comment>